<comment type="caution">
    <text evidence="2">The sequence shown here is derived from an EMBL/GenBank/DDBJ whole genome shotgun (WGS) entry which is preliminary data.</text>
</comment>
<evidence type="ECO:0000313" key="3">
    <source>
        <dbReference type="Proteomes" id="UP000078237"/>
    </source>
</evidence>
<accession>A0A175VU86</accession>
<feature type="region of interest" description="Disordered" evidence="1">
    <location>
        <begin position="188"/>
        <end position="213"/>
    </location>
</feature>
<protein>
    <recommendedName>
        <fullName evidence="4">C2H2-type domain-containing protein</fullName>
    </recommendedName>
</protein>
<dbReference type="VEuPathDB" id="FungiDB:MMYC01_209456"/>
<evidence type="ECO:0000256" key="1">
    <source>
        <dbReference type="SAM" id="MobiDB-lite"/>
    </source>
</evidence>
<dbReference type="PANTHER" id="PTHR38166">
    <property type="entry name" value="C2H2-TYPE DOMAIN-CONTAINING PROTEIN-RELATED"/>
    <property type="match status" value="1"/>
</dbReference>
<feature type="compositionally biased region" description="Basic and acidic residues" evidence="1">
    <location>
        <begin position="116"/>
        <end position="125"/>
    </location>
</feature>
<sequence length="909" mass="97290">MEPGARGRSPVSARVVAPKKLPADTVIRIPYRLRKDAAYSRKSAAARLDAPLTQRHDSDSEPTPSAPADALSLSGSTPPSSPTMSSFPGGSKAMTPEKPAAARPQLLLVGSQGKVTAKDGDESSFRKHNRGIGSIDSILSSTTCVNTQSECSRPESRLSREIRIEIEDTDGGAPIASYHLAQEQASKIQLAPPTTPRPTSKGSAGSLEDEHRMDEEARLVDEISSWVLRNTFGKDVDDCASPLLIWDCTYRYIQELSTVIEEGKLGFVQTASGHGTPSSHGGGTPGSGNSDQQHSGQPGKGKRKAEGGSEDGSGLGGGDNQGDGDRDISPASQAYSNKGAFSNFSCPYRKRNPLRFNVRDYYVCATHSFADMSQLKKHIRAHHPPVQRNAGPYLCPRCCQGFLSKNELDSHLRQLDVCRLSYDSGGADPEDGITQKIISSLEARSLKAKIDNWVSLWKLLFPADVDIPDPVFIPVMEIFDFISESKKFLGTLRDLLDIQYRHVLGGANEILKVDVKIRQGLERSTQSIYTWIETVVQDWEQRVSGTASFFTSSVINQVSATETGSWASTPNLLPPSPAPTPTVASGSSSAVNAVPSAESPGSTAPAAARATSARRRPNPAPKRIKRAEILPKAQPATQIPVPIHRARTPQPQARAPTSNFRPSQPILPSQSVPISQAIPIPASTAPNLDPGAPYQTSWENTGVTMSGAYGVSYSGPGDVFQHPGLAPTHYAPVHPNQLDVQPYLPPEQPIDPGTTEAMQHDMGPRRQSTTSTIHASRLMSSTPRSSLASLTWIRDENRDSSQTLVEAHPPGRCRDIFCPSCSKTLPDDISTLSPTGMPVTTGPQHQQHRIFDATGAAAPFSASPGTAEVHNFAEVDWGFHAATTAGGLHGPGGNDNMFGGGGHGPQEGY</sequence>
<reference evidence="2 3" key="1">
    <citation type="journal article" date="2016" name="Genome Announc.">
        <title>Genome Sequence of Madurella mycetomatis mm55, Isolated from a Human Mycetoma Case in Sudan.</title>
        <authorList>
            <person name="Smit S."/>
            <person name="Derks M.F."/>
            <person name="Bervoets S."/>
            <person name="Fahal A."/>
            <person name="van Leeuwen W."/>
            <person name="van Belkum A."/>
            <person name="van de Sande W.W."/>
        </authorList>
    </citation>
    <scope>NUCLEOTIDE SEQUENCE [LARGE SCALE GENOMIC DNA]</scope>
    <source>
        <strain evidence="3">mm55</strain>
    </source>
</reference>
<feature type="region of interest" description="Disordered" evidence="1">
    <location>
        <begin position="890"/>
        <end position="909"/>
    </location>
</feature>
<feature type="compositionally biased region" description="Low complexity" evidence="1">
    <location>
        <begin position="581"/>
        <end position="611"/>
    </location>
</feature>
<dbReference type="PANTHER" id="PTHR38166:SF1">
    <property type="entry name" value="C2H2-TYPE DOMAIN-CONTAINING PROTEIN"/>
    <property type="match status" value="1"/>
</dbReference>
<evidence type="ECO:0000313" key="2">
    <source>
        <dbReference type="EMBL" id="KXX74590.1"/>
    </source>
</evidence>
<feature type="region of interest" description="Disordered" evidence="1">
    <location>
        <begin position="565"/>
        <end position="625"/>
    </location>
</feature>
<name>A0A175VU86_9PEZI</name>
<gene>
    <name evidence="2" type="ORF">MMYC01_209456</name>
</gene>
<dbReference type="Gene3D" id="3.30.160.60">
    <property type="entry name" value="Classic Zinc Finger"/>
    <property type="match status" value="1"/>
</dbReference>
<feature type="compositionally biased region" description="Basic residues" evidence="1">
    <location>
        <begin position="612"/>
        <end position="625"/>
    </location>
</feature>
<dbReference type="STRING" id="100816.A0A175VU86"/>
<feature type="region of interest" description="Disordered" evidence="1">
    <location>
        <begin position="270"/>
        <end position="334"/>
    </location>
</feature>
<dbReference type="EMBL" id="LCTW02000337">
    <property type="protein sequence ID" value="KXX74590.1"/>
    <property type="molecule type" value="Genomic_DNA"/>
</dbReference>
<feature type="compositionally biased region" description="Low complexity" evidence="1">
    <location>
        <begin position="71"/>
        <end position="91"/>
    </location>
</feature>
<proteinExistence type="predicted"/>
<feature type="region of interest" description="Disordered" evidence="1">
    <location>
        <begin position="38"/>
        <end position="129"/>
    </location>
</feature>
<organism evidence="2 3">
    <name type="scientific">Madurella mycetomatis</name>
    <dbReference type="NCBI Taxonomy" id="100816"/>
    <lineage>
        <taxon>Eukaryota</taxon>
        <taxon>Fungi</taxon>
        <taxon>Dikarya</taxon>
        <taxon>Ascomycota</taxon>
        <taxon>Pezizomycotina</taxon>
        <taxon>Sordariomycetes</taxon>
        <taxon>Sordariomycetidae</taxon>
        <taxon>Sordariales</taxon>
        <taxon>Sordariales incertae sedis</taxon>
        <taxon>Madurella</taxon>
    </lineage>
</organism>
<dbReference type="AlphaFoldDB" id="A0A175VU86"/>
<evidence type="ECO:0008006" key="4">
    <source>
        <dbReference type="Google" id="ProtNLM"/>
    </source>
</evidence>
<keyword evidence="3" id="KW-1185">Reference proteome</keyword>
<dbReference type="Proteomes" id="UP000078237">
    <property type="component" value="Unassembled WGS sequence"/>
</dbReference>
<dbReference type="OrthoDB" id="610608at2759"/>
<feature type="compositionally biased region" description="Gly residues" evidence="1">
    <location>
        <begin position="310"/>
        <end position="321"/>
    </location>
</feature>